<reference evidence="5" key="1">
    <citation type="submission" date="2022-03" db="EMBL/GenBank/DDBJ databases">
        <title>Identification of a novel bacterium isolated from mangrove sediments.</title>
        <authorList>
            <person name="Pan X."/>
        </authorList>
    </citation>
    <scope>NUCLEOTIDE SEQUENCE</scope>
    <source>
        <strain evidence="5">B1949</strain>
    </source>
</reference>
<dbReference type="Proteomes" id="UP001162881">
    <property type="component" value="Unassembled WGS sequence"/>
</dbReference>
<dbReference type="PROSITE" id="PS50977">
    <property type="entry name" value="HTH_TETR_2"/>
    <property type="match status" value="1"/>
</dbReference>
<feature type="compositionally biased region" description="Basic and acidic residues" evidence="3">
    <location>
        <begin position="19"/>
        <end position="30"/>
    </location>
</feature>
<evidence type="ECO:0000259" key="4">
    <source>
        <dbReference type="PROSITE" id="PS50977"/>
    </source>
</evidence>
<dbReference type="InterPro" id="IPR009057">
    <property type="entry name" value="Homeodomain-like_sf"/>
</dbReference>
<evidence type="ECO:0000256" key="2">
    <source>
        <dbReference type="PROSITE-ProRule" id="PRU00335"/>
    </source>
</evidence>
<dbReference type="SUPFAM" id="SSF48498">
    <property type="entry name" value="Tetracyclin repressor-like, C-terminal domain"/>
    <property type="match status" value="1"/>
</dbReference>
<name>A0ABT0BCU0_9SPHN</name>
<dbReference type="SUPFAM" id="SSF46689">
    <property type="entry name" value="Homeodomain-like"/>
    <property type="match status" value="1"/>
</dbReference>
<proteinExistence type="predicted"/>
<dbReference type="PRINTS" id="PR00455">
    <property type="entry name" value="HTHTETR"/>
</dbReference>
<organism evidence="5 6">
    <name type="scientific">Novosphingobium organovorum</name>
    <dbReference type="NCBI Taxonomy" id="2930092"/>
    <lineage>
        <taxon>Bacteria</taxon>
        <taxon>Pseudomonadati</taxon>
        <taxon>Pseudomonadota</taxon>
        <taxon>Alphaproteobacteria</taxon>
        <taxon>Sphingomonadales</taxon>
        <taxon>Sphingomonadaceae</taxon>
        <taxon>Novosphingobium</taxon>
    </lineage>
</organism>
<dbReference type="Gene3D" id="1.10.10.60">
    <property type="entry name" value="Homeodomain-like"/>
    <property type="match status" value="1"/>
</dbReference>
<dbReference type="InterPro" id="IPR036271">
    <property type="entry name" value="Tet_transcr_reg_TetR-rel_C_sf"/>
</dbReference>
<dbReference type="RefSeq" id="WP_244019214.1">
    <property type="nucleotide sequence ID" value="NZ_JALHLF010000025.1"/>
</dbReference>
<feature type="compositionally biased region" description="Low complexity" evidence="3">
    <location>
        <begin position="1"/>
        <end position="18"/>
    </location>
</feature>
<feature type="domain" description="HTH tetR-type" evidence="4">
    <location>
        <begin position="31"/>
        <end position="91"/>
    </location>
</feature>
<gene>
    <name evidence="5" type="ORF">MTR62_08700</name>
</gene>
<dbReference type="PANTHER" id="PTHR43479">
    <property type="entry name" value="ACREF/ENVCD OPERON REPRESSOR-RELATED"/>
    <property type="match status" value="1"/>
</dbReference>
<dbReference type="Pfam" id="PF00440">
    <property type="entry name" value="TetR_N"/>
    <property type="match status" value="1"/>
</dbReference>
<keyword evidence="1 2" id="KW-0238">DNA-binding</keyword>
<accession>A0ABT0BCU0</accession>
<dbReference type="EMBL" id="JALHLF010000025">
    <property type="protein sequence ID" value="MCJ2182769.1"/>
    <property type="molecule type" value="Genomic_DNA"/>
</dbReference>
<dbReference type="InterPro" id="IPR001647">
    <property type="entry name" value="HTH_TetR"/>
</dbReference>
<sequence length="216" mass="24107">MAPASADPAADPVAVTSDKISDKAPRTERGRKTRQKLLDAAASEFGERGFHEASITSITQRAGTALGSFYTYFDSKDEIYRALVDHLSSRVREAARESRRSDLEALEAERVALTNFLNFAGTHKEIYRIIDECEFVDPATFRTHYESTAQRIFERLGEGARKGEVRADIEEAHAWAIMGMNVFLGLRYAVWSQERDPAEVAEIANSILRGGLLPRP</sequence>
<dbReference type="Gene3D" id="1.10.357.10">
    <property type="entry name" value="Tetracycline Repressor, domain 2"/>
    <property type="match status" value="1"/>
</dbReference>
<comment type="caution">
    <text evidence="5">The sequence shown here is derived from an EMBL/GenBank/DDBJ whole genome shotgun (WGS) entry which is preliminary data.</text>
</comment>
<keyword evidence="6" id="KW-1185">Reference proteome</keyword>
<evidence type="ECO:0000256" key="1">
    <source>
        <dbReference type="ARBA" id="ARBA00023125"/>
    </source>
</evidence>
<dbReference type="PANTHER" id="PTHR43479:SF8">
    <property type="entry name" value="TRANSCRIPTIONAL REGULATOR, TETR FAMILY"/>
    <property type="match status" value="1"/>
</dbReference>
<evidence type="ECO:0000313" key="6">
    <source>
        <dbReference type="Proteomes" id="UP001162881"/>
    </source>
</evidence>
<feature type="region of interest" description="Disordered" evidence="3">
    <location>
        <begin position="1"/>
        <end position="32"/>
    </location>
</feature>
<evidence type="ECO:0000256" key="3">
    <source>
        <dbReference type="SAM" id="MobiDB-lite"/>
    </source>
</evidence>
<dbReference type="InterPro" id="IPR050624">
    <property type="entry name" value="HTH-type_Tx_Regulator"/>
</dbReference>
<evidence type="ECO:0000313" key="5">
    <source>
        <dbReference type="EMBL" id="MCJ2182769.1"/>
    </source>
</evidence>
<feature type="DNA-binding region" description="H-T-H motif" evidence="2">
    <location>
        <begin position="54"/>
        <end position="73"/>
    </location>
</feature>
<protein>
    <submittedName>
        <fullName evidence="5">TetR/AcrR family transcriptional regulator</fullName>
    </submittedName>
</protein>